<proteinExistence type="predicted"/>
<comment type="caution">
    <text evidence="1">The sequence shown here is derived from an EMBL/GenBank/DDBJ whole genome shotgun (WGS) entry which is preliminary data.</text>
</comment>
<sequence length="55" mass="6548">MPKHPDFIKIHARFIKQYGKEKGNDLYFAWLKKKGYDDTKPFPGGKEKKEFRCSV</sequence>
<name>A0A0F9BSZ6_9ZZZZ</name>
<evidence type="ECO:0000313" key="1">
    <source>
        <dbReference type="EMBL" id="KKK93534.1"/>
    </source>
</evidence>
<feature type="non-terminal residue" evidence="1">
    <location>
        <position position="55"/>
    </location>
</feature>
<protein>
    <submittedName>
        <fullName evidence="1">Uncharacterized protein</fullName>
    </submittedName>
</protein>
<organism evidence="1">
    <name type="scientific">marine sediment metagenome</name>
    <dbReference type="NCBI Taxonomy" id="412755"/>
    <lineage>
        <taxon>unclassified sequences</taxon>
        <taxon>metagenomes</taxon>
        <taxon>ecological metagenomes</taxon>
    </lineage>
</organism>
<gene>
    <name evidence="1" type="ORF">LCGC14_2691910</name>
</gene>
<accession>A0A0F9BSZ6</accession>
<reference evidence="1" key="1">
    <citation type="journal article" date="2015" name="Nature">
        <title>Complex archaea that bridge the gap between prokaryotes and eukaryotes.</title>
        <authorList>
            <person name="Spang A."/>
            <person name="Saw J.H."/>
            <person name="Jorgensen S.L."/>
            <person name="Zaremba-Niedzwiedzka K."/>
            <person name="Martijn J."/>
            <person name="Lind A.E."/>
            <person name="van Eijk R."/>
            <person name="Schleper C."/>
            <person name="Guy L."/>
            <person name="Ettema T.J."/>
        </authorList>
    </citation>
    <scope>NUCLEOTIDE SEQUENCE</scope>
</reference>
<dbReference type="AlphaFoldDB" id="A0A0F9BSZ6"/>
<dbReference type="EMBL" id="LAZR01047732">
    <property type="protein sequence ID" value="KKK93534.1"/>
    <property type="molecule type" value="Genomic_DNA"/>
</dbReference>